<protein>
    <submittedName>
        <fullName evidence="2">Uncharacterized protein</fullName>
    </submittedName>
</protein>
<dbReference type="EMBL" id="CP056071">
    <property type="protein sequence ID" value="UKK02334.1"/>
    <property type="molecule type" value="Genomic_DNA"/>
</dbReference>
<sequence length="341" mass="39386">MLKLIKFTKYSIFVLVFGRIFGPIRATNLFKPSSPSNEAQQPAESQPVEEQDPYKTTFEGNDVNLDINCLHGYQKFNCTISYTEVTYQSTNIFKSALDGETEIWKAENDKAFRLKSQLLDRKPISLTVEFDRSNNSSALYFRKKFNSKEWEKIDKQTHDQFVEKFKKALNDYKESVKNDCKEAVDLDLKIKNTTEIEFDFHSYKSKEEKVSEGTEAAKAANQKITGDKYTVKTTEEVDGSGVSKKTMEVELTDKKFRITKVNVRSKVAISCEVWKTGGTTFCTKFVTIWEIDSLKEVVLKLTYKDSGKNTELVLKANSSWKYLYDFAEITEKDLPTFDFRY</sequence>
<organism evidence="2 3">
    <name type="scientific">Theileria orientalis</name>
    <dbReference type="NCBI Taxonomy" id="68886"/>
    <lineage>
        <taxon>Eukaryota</taxon>
        <taxon>Sar</taxon>
        <taxon>Alveolata</taxon>
        <taxon>Apicomplexa</taxon>
        <taxon>Aconoidasida</taxon>
        <taxon>Piroplasmida</taxon>
        <taxon>Theileriidae</taxon>
        <taxon>Theileria</taxon>
    </lineage>
</organism>
<evidence type="ECO:0000313" key="2">
    <source>
        <dbReference type="EMBL" id="UKK02334.1"/>
    </source>
</evidence>
<dbReference type="AlphaFoldDB" id="A0A976MCX9"/>
<gene>
    <name evidence="2" type="ORF">MACK_001691</name>
</gene>
<feature type="compositionally biased region" description="Polar residues" evidence="1">
    <location>
        <begin position="32"/>
        <end position="44"/>
    </location>
</feature>
<feature type="region of interest" description="Disordered" evidence="1">
    <location>
        <begin position="32"/>
        <end position="52"/>
    </location>
</feature>
<accession>A0A976MCX9</accession>
<evidence type="ECO:0000313" key="3">
    <source>
        <dbReference type="Proteomes" id="UP000244811"/>
    </source>
</evidence>
<dbReference type="Proteomes" id="UP000244811">
    <property type="component" value="Chromosome 2"/>
</dbReference>
<name>A0A976MCX9_THEOR</name>
<reference evidence="2" key="1">
    <citation type="submission" date="2022-07" db="EMBL/GenBank/DDBJ databases">
        <title>Evaluation of T. orientalis genome assembly methods using nanopore sequencing and analysis of variation between genomes.</title>
        <authorList>
            <person name="Yam J."/>
            <person name="Micallef M.L."/>
            <person name="Liu M."/>
            <person name="Djordjevic S.P."/>
            <person name="Bogema D.R."/>
            <person name="Jenkins C."/>
        </authorList>
    </citation>
    <scope>NUCLEOTIDE SEQUENCE</scope>
    <source>
        <strain evidence="2">Goon Nure</strain>
    </source>
</reference>
<proteinExistence type="predicted"/>
<evidence type="ECO:0000256" key="1">
    <source>
        <dbReference type="SAM" id="MobiDB-lite"/>
    </source>
</evidence>